<sequence>MAVYPYLTIYLANHLVCSVQLRLHSLSLFALGAIVVGAIVILTKKGTPQHKLLGYAYFATMALLNLTALFTQSLYKFGPFHWLAIASLPTVSAGIAVPLFFRHHRNWQLIHFDLML</sequence>
<protein>
    <recommendedName>
        <fullName evidence="4">EamA domain-containing protein</fullName>
    </recommendedName>
</protein>
<evidence type="ECO:0008006" key="4">
    <source>
        <dbReference type="Google" id="ProtNLM"/>
    </source>
</evidence>
<evidence type="ECO:0000256" key="1">
    <source>
        <dbReference type="SAM" id="Phobius"/>
    </source>
</evidence>
<evidence type="ECO:0000313" key="3">
    <source>
        <dbReference type="Proteomes" id="UP001142810"/>
    </source>
</evidence>
<keyword evidence="1" id="KW-1133">Transmembrane helix</keyword>
<feature type="transmembrane region" description="Helical" evidence="1">
    <location>
        <begin position="81"/>
        <end position="101"/>
    </location>
</feature>
<dbReference type="Proteomes" id="UP001142810">
    <property type="component" value="Unassembled WGS sequence"/>
</dbReference>
<reference evidence="2" key="1">
    <citation type="submission" date="2022-11" db="EMBL/GenBank/DDBJ databases">
        <title>Alteromonas sp. nov., isolated from sea water of the Qingdao.</title>
        <authorList>
            <person name="Wang Q."/>
        </authorList>
    </citation>
    <scope>NUCLEOTIDE SEQUENCE</scope>
    <source>
        <strain evidence="2">ASW11-7</strain>
    </source>
</reference>
<feature type="transmembrane region" description="Helical" evidence="1">
    <location>
        <begin position="23"/>
        <end position="43"/>
    </location>
</feature>
<organism evidence="2 3">
    <name type="scientific">Alteromonas aquimaris</name>
    <dbReference type="NCBI Taxonomy" id="2998417"/>
    <lineage>
        <taxon>Bacteria</taxon>
        <taxon>Pseudomonadati</taxon>
        <taxon>Pseudomonadota</taxon>
        <taxon>Gammaproteobacteria</taxon>
        <taxon>Alteromonadales</taxon>
        <taxon>Alteromonadaceae</taxon>
        <taxon>Alteromonas/Salinimonas group</taxon>
        <taxon>Alteromonas</taxon>
    </lineage>
</organism>
<feature type="transmembrane region" description="Helical" evidence="1">
    <location>
        <begin position="55"/>
        <end position="75"/>
    </location>
</feature>
<dbReference type="EMBL" id="JAPFRD010000009">
    <property type="protein sequence ID" value="MCW8108328.1"/>
    <property type="molecule type" value="Genomic_DNA"/>
</dbReference>
<keyword evidence="1" id="KW-0812">Transmembrane</keyword>
<gene>
    <name evidence="2" type="ORF">OPS25_07455</name>
</gene>
<accession>A0ABT3P6D5</accession>
<comment type="caution">
    <text evidence="2">The sequence shown here is derived from an EMBL/GenBank/DDBJ whole genome shotgun (WGS) entry which is preliminary data.</text>
</comment>
<keyword evidence="3" id="KW-1185">Reference proteome</keyword>
<dbReference type="RefSeq" id="WP_265617042.1">
    <property type="nucleotide sequence ID" value="NZ_JAPFRD010000009.1"/>
</dbReference>
<keyword evidence="1" id="KW-0472">Membrane</keyword>
<proteinExistence type="predicted"/>
<name>A0ABT3P6D5_9ALTE</name>
<evidence type="ECO:0000313" key="2">
    <source>
        <dbReference type="EMBL" id="MCW8108328.1"/>
    </source>
</evidence>